<gene>
    <name evidence="2" type="ORF">F2P81_024551</name>
</gene>
<dbReference type="EMBL" id="VEVO01000022">
    <property type="protein sequence ID" value="KAF0023921.1"/>
    <property type="molecule type" value="Genomic_DNA"/>
</dbReference>
<accession>A0A6A4RXX7</accession>
<feature type="region of interest" description="Disordered" evidence="1">
    <location>
        <begin position="28"/>
        <end position="87"/>
    </location>
</feature>
<feature type="compositionally biased region" description="Basic and acidic residues" evidence="1">
    <location>
        <begin position="62"/>
        <end position="87"/>
    </location>
</feature>
<comment type="caution">
    <text evidence="2">The sequence shown here is derived from an EMBL/GenBank/DDBJ whole genome shotgun (WGS) entry which is preliminary data.</text>
</comment>
<sequence length="87" mass="9950">MSGSGERALLQLNLRRDTWCQVEVNPRQAWDRTQRKHHRGHLRTSPALLAAMTRGGPPPGGARRDPPPPARLPERRHFEESYKSHLV</sequence>
<protein>
    <submittedName>
        <fullName evidence="2">Uncharacterized protein</fullName>
    </submittedName>
</protein>
<evidence type="ECO:0000313" key="2">
    <source>
        <dbReference type="EMBL" id="KAF0023921.1"/>
    </source>
</evidence>
<name>A0A6A4RXX7_SCOMX</name>
<evidence type="ECO:0000313" key="3">
    <source>
        <dbReference type="Proteomes" id="UP000438429"/>
    </source>
</evidence>
<evidence type="ECO:0000256" key="1">
    <source>
        <dbReference type="SAM" id="MobiDB-lite"/>
    </source>
</evidence>
<dbReference type="Proteomes" id="UP000438429">
    <property type="component" value="Unassembled WGS sequence"/>
</dbReference>
<reference evidence="2 3" key="1">
    <citation type="submission" date="2019-06" db="EMBL/GenBank/DDBJ databases">
        <title>Draft genomes of female and male turbot (Scophthalmus maximus).</title>
        <authorList>
            <person name="Xu H."/>
            <person name="Xu X.-W."/>
            <person name="Shao C."/>
            <person name="Chen S."/>
        </authorList>
    </citation>
    <scope>NUCLEOTIDE SEQUENCE [LARGE SCALE GENOMIC DNA]</scope>
    <source>
        <strain evidence="2">Ysfricsl-2016a</strain>
        <tissue evidence="2">Blood</tissue>
    </source>
</reference>
<dbReference type="AlphaFoldDB" id="A0A6A4RXX7"/>
<organism evidence="2 3">
    <name type="scientific">Scophthalmus maximus</name>
    <name type="common">Turbot</name>
    <name type="synonym">Psetta maxima</name>
    <dbReference type="NCBI Taxonomy" id="52904"/>
    <lineage>
        <taxon>Eukaryota</taxon>
        <taxon>Metazoa</taxon>
        <taxon>Chordata</taxon>
        <taxon>Craniata</taxon>
        <taxon>Vertebrata</taxon>
        <taxon>Euteleostomi</taxon>
        <taxon>Actinopterygii</taxon>
        <taxon>Neopterygii</taxon>
        <taxon>Teleostei</taxon>
        <taxon>Neoteleostei</taxon>
        <taxon>Acanthomorphata</taxon>
        <taxon>Carangaria</taxon>
        <taxon>Pleuronectiformes</taxon>
        <taxon>Pleuronectoidei</taxon>
        <taxon>Scophthalmidae</taxon>
        <taxon>Scophthalmus</taxon>
    </lineage>
</organism>
<dbReference type="OrthoDB" id="8718684at2759"/>
<proteinExistence type="predicted"/>